<protein>
    <submittedName>
        <fullName evidence="5">Uncharacterized protein</fullName>
    </submittedName>
</protein>
<sequence length="381" mass="42835">MRDDQVAAAEDAAIDGIDFDGLRISPAGAEYHLLIGDGKPRSVANDELGAALSAHANYVTNWYYWHAVAPQKADRWAFLRWVEHAEDLGVERRYAAMADGKFARNWGQLRITVTIDADGERRYGLRHVDDADEPDTTLDSHDDPLDARTLTKYDDDGQFRPLKTAPTLQTGWQFTDLSGAALVEAVDFFYPATVTNWHRERGAERSDAPAGRAGAERHASQEGDLDVSHWRETMERQTGMYGLVQTWDRGEGHEHVEWVAEACCDDSQCLKRREWQYDEETELDAPGGEGEFPCREPCSLVVAAAREWTKLESEESRTYEFELTPSEKEQIETIIDAVADGRADEIRDADVSDGANRYRARFLRAKLFDEDGNLGGVETGE</sequence>
<evidence type="ECO:0000313" key="5">
    <source>
        <dbReference type="EMBL" id="SFR94299.1"/>
    </source>
</evidence>
<name>A0A1I6KSU8_9EURY</name>
<evidence type="ECO:0000259" key="2">
    <source>
        <dbReference type="Pfam" id="PF18009"/>
    </source>
</evidence>
<evidence type="ECO:0000256" key="1">
    <source>
        <dbReference type="SAM" id="MobiDB-lite"/>
    </source>
</evidence>
<feature type="domain" description="DUF7348" evidence="4">
    <location>
        <begin position="3"/>
        <end position="70"/>
    </location>
</feature>
<dbReference type="STRING" id="767519.SAMN05216559_1493"/>
<feature type="compositionally biased region" description="Basic and acidic residues" evidence="1">
    <location>
        <begin position="214"/>
        <end position="225"/>
    </location>
</feature>
<keyword evidence="6" id="KW-1185">Reference proteome</keyword>
<dbReference type="Pfam" id="PF18009">
    <property type="entry name" value="Fer4_23"/>
    <property type="match status" value="1"/>
</dbReference>
<dbReference type="Gene3D" id="3.30.70.2320">
    <property type="match status" value="1"/>
</dbReference>
<reference evidence="5 6" key="1">
    <citation type="submission" date="2016-10" db="EMBL/GenBank/DDBJ databases">
        <authorList>
            <person name="de Groot N.N."/>
        </authorList>
    </citation>
    <scope>NUCLEOTIDE SEQUENCE [LARGE SCALE GENOMIC DNA]</scope>
    <source>
        <strain evidence="5 6">CGMCC 1.10457</strain>
    </source>
</reference>
<dbReference type="OrthoDB" id="194676at2157"/>
<dbReference type="Pfam" id="PF24039">
    <property type="entry name" value="DUF7348"/>
    <property type="match status" value="1"/>
</dbReference>
<dbReference type="InterPro" id="IPR041181">
    <property type="entry name" value="DR2241_middle"/>
</dbReference>
<evidence type="ECO:0000259" key="4">
    <source>
        <dbReference type="Pfam" id="PF24039"/>
    </source>
</evidence>
<dbReference type="InterPro" id="IPR055772">
    <property type="entry name" value="DUF7348"/>
</dbReference>
<feature type="domain" description="DR2241 4Fe-4S iron-sulfur cluster binding" evidence="2">
    <location>
        <begin position="222"/>
        <end position="307"/>
    </location>
</feature>
<dbReference type="RefSeq" id="WP_089815342.1">
    <property type="nucleotide sequence ID" value="NZ_FOZK01000001.1"/>
</dbReference>
<accession>A0A1I6KSU8</accession>
<evidence type="ECO:0000313" key="6">
    <source>
        <dbReference type="Proteomes" id="UP000199062"/>
    </source>
</evidence>
<feature type="domain" description="DR2241 stabilising" evidence="3">
    <location>
        <begin position="91"/>
        <end position="201"/>
    </location>
</feature>
<dbReference type="Proteomes" id="UP000199062">
    <property type="component" value="Unassembled WGS sequence"/>
</dbReference>
<dbReference type="InterPro" id="IPR041346">
    <property type="entry name" value="DR2241_Fer4"/>
</dbReference>
<organism evidence="5 6">
    <name type="scientific">Halomicrobium zhouii</name>
    <dbReference type="NCBI Taxonomy" id="767519"/>
    <lineage>
        <taxon>Archaea</taxon>
        <taxon>Methanobacteriati</taxon>
        <taxon>Methanobacteriota</taxon>
        <taxon>Stenosarchaea group</taxon>
        <taxon>Halobacteria</taxon>
        <taxon>Halobacteriales</taxon>
        <taxon>Haloarculaceae</taxon>
        <taxon>Halomicrobium</taxon>
    </lineage>
</organism>
<dbReference type="AlphaFoldDB" id="A0A1I6KSU8"/>
<gene>
    <name evidence="5" type="ORF">SAMN05216559_1493</name>
</gene>
<dbReference type="EMBL" id="FOZK01000001">
    <property type="protein sequence ID" value="SFR94299.1"/>
    <property type="molecule type" value="Genomic_DNA"/>
</dbReference>
<dbReference type="Gene3D" id="3.30.1360.190">
    <property type="match status" value="1"/>
</dbReference>
<evidence type="ECO:0000259" key="3">
    <source>
        <dbReference type="Pfam" id="PF18069"/>
    </source>
</evidence>
<proteinExistence type="predicted"/>
<feature type="region of interest" description="Disordered" evidence="1">
    <location>
        <begin position="200"/>
        <end position="225"/>
    </location>
</feature>
<dbReference type="Pfam" id="PF18069">
    <property type="entry name" value="DR2241"/>
    <property type="match status" value="1"/>
</dbReference>